<name>A0A3B0CCE9_9FLAO</name>
<gene>
    <name evidence="3" type="ORF">D7Z94_07130</name>
</gene>
<comment type="caution">
    <text evidence="3">The sequence shown here is derived from an EMBL/GenBank/DDBJ whole genome shotgun (WGS) entry which is preliminary data.</text>
</comment>
<sequence>MKKTLVLVMLLAGATVMAQKGQKNHHREAMKDLTPEQIATLHTKKMTLALDLSDTQQKQVQVLNLENAKLRKAKMEERKARKESGDSKKPTSEERYELQLEHLDNQIAHKAEIKAILSPEQYEKWEKLHFHKRKMRGKERSEGKRGRR</sequence>
<feature type="region of interest" description="Disordered" evidence="1">
    <location>
        <begin position="128"/>
        <end position="148"/>
    </location>
</feature>
<evidence type="ECO:0008006" key="5">
    <source>
        <dbReference type="Google" id="ProtNLM"/>
    </source>
</evidence>
<dbReference type="AlphaFoldDB" id="A0A3B0CCE9"/>
<reference evidence="3 4" key="1">
    <citation type="submission" date="2018-10" db="EMBL/GenBank/DDBJ databases">
        <title>Ulvibacterium marinum gen. nov., sp. nov., a novel marine bacterium of the family Flavobacteriaceae, isolated from a culture of the green alga Ulva prolifera.</title>
        <authorList>
            <person name="Zhang Z."/>
        </authorList>
    </citation>
    <scope>NUCLEOTIDE SEQUENCE [LARGE SCALE GENOMIC DNA]</scope>
    <source>
        <strain evidence="3 4">CCMM003</strain>
    </source>
</reference>
<protein>
    <recommendedName>
        <fullName evidence="5">Periplasmic heavy metal sensor</fullName>
    </recommendedName>
</protein>
<dbReference type="EMBL" id="RBCJ01000001">
    <property type="protein sequence ID" value="RKN83703.1"/>
    <property type="molecule type" value="Genomic_DNA"/>
</dbReference>
<keyword evidence="4" id="KW-1185">Reference proteome</keyword>
<dbReference type="OrthoDB" id="956918at2"/>
<evidence type="ECO:0000256" key="2">
    <source>
        <dbReference type="SAM" id="SignalP"/>
    </source>
</evidence>
<proteinExistence type="predicted"/>
<evidence type="ECO:0000313" key="3">
    <source>
        <dbReference type="EMBL" id="RKN83703.1"/>
    </source>
</evidence>
<keyword evidence="2" id="KW-0732">Signal</keyword>
<feature type="compositionally biased region" description="Basic and acidic residues" evidence="1">
    <location>
        <begin position="73"/>
        <end position="96"/>
    </location>
</feature>
<feature type="region of interest" description="Disordered" evidence="1">
    <location>
        <begin position="72"/>
        <end position="96"/>
    </location>
</feature>
<dbReference type="Gene3D" id="1.20.120.1490">
    <property type="match status" value="1"/>
</dbReference>
<accession>A0A3B0CCE9</accession>
<organism evidence="3 4">
    <name type="scientific">Ulvibacterium marinum</name>
    <dbReference type="NCBI Taxonomy" id="2419782"/>
    <lineage>
        <taxon>Bacteria</taxon>
        <taxon>Pseudomonadati</taxon>
        <taxon>Bacteroidota</taxon>
        <taxon>Flavobacteriia</taxon>
        <taxon>Flavobacteriales</taxon>
        <taxon>Flavobacteriaceae</taxon>
        <taxon>Ulvibacterium</taxon>
    </lineage>
</organism>
<evidence type="ECO:0000313" key="4">
    <source>
        <dbReference type="Proteomes" id="UP000276603"/>
    </source>
</evidence>
<feature type="chain" id="PRO_5017433555" description="Periplasmic heavy metal sensor" evidence="2">
    <location>
        <begin position="19"/>
        <end position="148"/>
    </location>
</feature>
<dbReference type="RefSeq" id="WP_120710909.1">
    <property type="nucleotide sequence ID" value="NZ_RBCJ01000001.1"/>
</dbReference>
<feature type="compositionally biased region" description="Basic and acidic residues" evidence="1">
    <location>
        <begin position="138"/>
        <end position="148"/>
    </location>
</feature>
<dbReference type="GO" id="GO:0042597">
    <property type="term" value="C:periplasmic space"/>
    <property type="evidence" value="ECO:0007669"/>
    <property type="project" value="InterPro"/>
</dbReference>
<feature type="signal peptide" evidence="2">
    <location>
        <begin position="1"/>
        <end position="18"/>
    </location>
</feature>
<evidence type="ECO:0000256" key="1">
    <source>
        <dbReference type="SAM" id="MobiDB-lite"/>
    </source>
</evidence>
<dbReference type="Proteomes" id="UP000276603">
    <property type="component" value="Unassembled WGS sequence"/>
</dbReference>